<evidence type="ECO:0000313" key="3">
    <source>
        <dbReference type="Proteomes" id="UP000709295"/>
    </source>
</evidence>
<name>A0A8J5ID22_9STRA</name>
<feature type="domain" description="ZSWIM1/3 RNaseH-like" evidence="1">
    <location>
        <begin position="24"/>
        <end position="65"/>
    </location>
</feature>
<dbReference type="EMBL" id="JAENGY010000798">
    <property type="protein sequence ID" value="KAG6956465.1"/>
    <property type="molecule type" value="Genomic_DNA"/>
</dbReference>
<accession>A0A8J5ID22</accession>
<dbReference type="Pfam" id="PF21056">
    <property type="entry name" value="ZSWIM1-3_RNaseH-like"/>
    <property type="match status" value="1"/>
</dbReference>
<evidence type="ECO:0000313" key="2">
    <source>
        <dbReference type="EMBL" id="KAG6956465.1"/>
    </source>
</evidence>
<reference evidence="2" key="1">
    <citation type="submission" date="2021-01" db="EMBL/GenBank/DDBJ databases">
        <title>Phytophthora aleatoria, a newly-described species from Pinus radiata is distinct from Phytophthora cactorum isolates based on comparative genomics.</title>
        <authorList>
            <person name="Mcdougal R."/>
            <person name="Panda P."/>
            <person name="Williams N."/>
            <person name="Studholme D.J."/>
        </authorList>
    </citation>
    <scope>NUCLEOTIDE SEQUENCE</scope>
    <source>
        <strain evidence="2">NZFS 4037</strain>
    </source>
</reference>
<sequence>MNWTHGTNNLGYHLGARSESWHNGNIVEFFKCKNPSWKAIQTFVIDIDFVEWCVLAKAFPDAKILLCQFYALTYWRKVCKRD</sequence>
<organism evidence="2 3">
    <name type="scientific">Phytophthora aleatoria</name>
    <dbReference type="NCBI Taxonomy" id="2496075"/>
    <lineage>
        <taxon>Eukaryota</taxon>
        <taxon>Sar</taxon>
        <taxon>Stramenopiles</taxon>
        <taxon>Oomycota</taxon>
        <taxon>Peronosporomycetes</taxon>
        <taxon>Peronosporales</taxon>
        <taxon>Peronosporaceae</taxon>
        <taxon>Phytophthora</taxon>
    </lineage>
</organism>
<proteinExistence type="predicted"/>
<dbReference type="InterPro" id="IPR048324">
    <property type="entry name" value="ZSWIM1-3_RNaseH-like"/>
</dbReference>
<comment type="caution">
    <text evidence="2">The sequence shown here is derived from an EMBL/GenBank/DDBJ whole genome shotgun (WGS) entry which is preliminary data.</text>
</comment>
<dbReference type="Proteomes" id="UP000709295">
    <property type="component" value="Unassembled WGS sequence"/>
</dbReference>
<protein>
    <recommendedName>
        <fullName evidence="1">ZSWIM1/3 RNaseH-like domain-containing protein</fullName>
    </recommendedName>
</protein>
<dbReference type="AlphaFoldDB" id="A0A8J5ID22"/>
<evidence type="ECO:0000259" key="1">
    <source>
        <dbReference type="Pfam" id="PF21056"/>
    </source>
</evidence>
<gene>
    <name evidence="2" type="ORF">JG688_00011411</name>
</gene>
<keyword evidence="3" id="KW-1185">Reference proteome</keyword>